<comment type="caution">
    <text evidence="1">The sequence shown here is derived from an EMBL/GenBank/DDBJ whole genome shotgun (WGS) entry which is preliminary data.</text>
</comment>
<organism evidence="1 2">
    <name type="scientific">Ambrosiozyma monospora</name>
    <name type="common">Yeast</name>
    <name type="synonym">Endomycopsis monosporus</name>
    <dbReference type="NCBI Taxonomy" id="43982"/>
    <lineage>
        <taxon>Eukaryota</taxon>
        <taxon>Fungi</taxon>
        <taxon>Dikarya</taxon>
        <taxon>Ascomycota</taxon>
        <taxon>Saccharomycotina</taxon>
        <taxon>Pichiomycetes</taxon>
        <taxon>Pichiales</taxon>
        <taxon>Pichiaceae</taxon>
        <taxon>Ambrosiozyma</taxon>
    </lineage>
</organism>
<evidence type="ECO:0000313" key="1">
    <source>
        <dbReference type="EMBL" id="GME99646.1"/>
    </source>
</evidence>
<sequence>MSTPSYLKRPSTPLHPEANQEIEVSNNEPLPEDLKSALDMGNDSDDDPDDDADMLVSNSTIKSQPQQPHTLHTRQQSISDPIRTDYSLDAELDDGLDDDLGDDGEDEDEDILLSDEDDDDDSMIPETEREQKKWQNQQNLALSPVNTNITSPSTGSTTTTTEAQTPTAAVETMTPAIGNFYDLNTRRRQPLNPFGANDNLISSNPIRIMRRQSQQQQQQQQQQRQQRNSQQQVQSQRSSDGAGLEKTLSGVQQARLMNHIDDKLMETQRKFIRFLSLRSDDETEQLPNYISDPINVQKTMKQNN</sequence>
<reference evidence="1" key="1">
    <citation type="submission" date="2023-04" db="EMBL/GenBank/DDBJ databases">
        <title>Ambrosiozyma monospora NBRC 10751.</title>
        <authorList>
            <person name="Ichikawa N."/>
            <person name="Sato H."/>
            <person name="Tonouchi N."/>
        </authorList>
    </citation>
    <scope>NUCLEOTIDE SEQUENCE</scope>
    <source>
        <strain evidence="1">NBRC 10751</strain>
    </source>
</reference>
<accession>A0ACB5U145</accession>
<name>A0ACB5U145_AMBMO</name>
<dbReference type="EMBL" id="BSXS01011085">
    <property type="protein sequence ID" value="GME99646.1"/>
    <property type="molecule type" value="Genomic_DNA"/>
</dbReference>
<dbReference type="Proteomes" id="UP001165064">
    <property type="component" value="Unassembled WGS sequence"/>
</dbReference>
<evidence type="ECO:0000313" key="2">
    <source>
        <dbReference type="Proteomes" id="UP001165064"/>
    </source>
</evidence>
<proteinExistence type="predicted"/>
<protein>
    <submittedName>
        <fullName evidence="1">Unnamed protein product</fullName>
    </submittedName>
</protein>
<keyword evidence="2" id="KW-1185">Reference proteome</keyword>
<gene>
    <name evidence="1" type="ORF">Amon02_001078200</name>
</gene>